<dbReference type="Pfam" id="PF07690">
    <property type="entry name" value="MFS_1"/>
    <property type="match status" value="1"/>
</dbReference>
<sequence>MPVTMENQEPNRRELWLALIGVGAGVFMSTLDSSIVNISLPTLVESFQTSFANIQWVVLSYLLVLTSLMLGVARLGDMYNKKRIYLAGMILFAFSSLLCGLAPNIHWLIALRALQGLGAVLMQSLGMAIVTQIFPAKERGRVLGIMGGIVSIGIAVGPPLGGLLISLAGWPSVFWVNVPVGILAAWIVIRYVPDLKPSHPDQRFDFVGALIVMALMSAYALGMTRGQETGFGQPLTLVLLAAAAAGAGLFVWVERRISQPMVDLHLFQNPLFGLNLLMGLLVFIVLAGNFVMPFFLELVKGYPAQQVGWMLMAFPVIMGLVAPAAGALSDRFGSRGISFLGLVILLAGCLAVSTLREETGAWGFILRVLPMGLGFGLFQSPNNSAIMGSAPRERLGVASGLLSLSRTLGQTSGVPLMGALFTAQVHAAGNLPANLDVTEVAPAFLVAGFDGTYRISAVLVFAAALLALFTWMLDKKVGIRAASQVQEKSSEIG</sequence>
<feature type="transmembrane region" description="Helical" evidence="8">
    <location>
        <begin position="15"/>
        <end position="40"/>
    </location>
</feature>
<evidence type="ECO:0000256" key="7">
    <source>
        <dbReference type="ARBA" id="ARBA00023136"/>
    </source>
</evidence>
<evidence type="ECO:0000256" key="1">
    <source>
        <dbReference type="ARBA" id="ARBA00004651"/>
    </source>
</evidence>
<feature type="transmembrane region" description="Helical" evidence="8">
    <location>
        <begin position="274"/>
        <end position="295"/>
    </location>
</feature>
<dbReference type="PATRIC" id="fig|1134406.4.peg.1573"/>
<dbReference type="GO" id="GO:0022857">
    <property type="term" value="F:transmembrane transporter activity"/>
    <property type="evidence" value="ECO:0007669"/>
    <property type="project" value="InterPro"/>
</dbReference>
<feature type="transmembrane region" description="Helical" evidence="8">
    <location>
        <begin position="84"/>
        <end position="103"/>
    </location>
</feature>
<dbReference type="Gene3D" id="1.20.1250.20">
    <property type="entry name" value="MFS general substrate transporter like domains"/>
    <property type="match status" value="2"/>
</dbReference>
<comment type="caution">
    <text evidence="10">The sequence shown here is derived from an EMBL/GenBank/DDBJ whole genome shotgun (WGS) entry which is preliminary data.</text>
</comment>
<dbReference type="PROSITE" id="PS50850">
    <property type="entry name" value="MFS"/>
    <property type="match status" value="1"/>
</dbReference>
<name>A0A0P6X6L0_9CHLR</name>
<comment type="similarity">
    <text evidence="2">Belongs to the major facilitator superfamily. EmrB family.</text>
</comment>
<dbReference type="PANTHER" id="PTHR42718:SF9">
    <property type="entry name" value="MAJOR FACILITATOR SUPERFAMILY MULTIDRUG TRANSPORTER MFSC"/>
    <property type="match status" value="1"/>
</dbReference>
<dbReference type="Proteomes" id="UP000050417">
    <property type="component" value="Unassembled WGS sequence"/>
</dbReference>
<feature type="transmembrane region" description="Helical" evidence="8">
    <location>
        <begin position="307"/>
        <end position="325"/>
    </location>
</feature>
<keyword evidence="5 8" id="KW-0812">Transmembrane</keyword>
<evidence type="ECO:0000256" key="2">
    <source>
        <dbReference type="ARBA" id="ARBA00008537"/>
    </source>
</evidence>
<dbReference type="AlphaFoldDB" id="A0A0P6X6L0"/>
<proteinExistence type="inferred from homology"/>
<feature type="transmembrane region" description="Helical" evidence="8">
    <location>
        <begin position="109"/>
        <end position="130"/>
    </location>
</feature>
<dbReference type="GO" id="GO:0005886">
    <property type="term" value="C:plasma membrane"/>
    <property type="evidence" value="ECO:0007669"/>
    <property type="project" value="UniProtKB-SubCell"/>
</dbReference>
<keyword evidence="11" id="KW-1185">Reference proteome</keyword>
<evidence type="ECO:0000313" key="10">
    <source>
        <dbReference type="EMBL" id="KPL78701.1"/>
    </source>
</evidence>
<dbReference type="SUPFAM" id="SSF103473">
    <property type="entry name" value="MFS general substrate transporter"/>
    <property type="match status" value="1"/>
</dbReference>
<keyword evidence="6 8" id="KW-1133">Transmembrane helix</keyword>
<evidence type="ECO:0000256" key="8">
    <source>
        <dbReference type="SAM" id="Phobius"/>
    </source>
</evidence>
<protein>
    <submittedName>
        <fullName evidence="10">Multidrug MFS transporter</fullName>
    </submittedName>
</protein>
<evidence type="ECO:0000259" key="9">
    <source>
        <dbReference type="PROSITE" id="PS50850"/>
    </source>
</evidence>
<feature type="transmembrane region" description="Helical" evidence="8">
    <location>
        <begin position="234"/>
        <end position="253"/>
    </location>
</feature>
<dbReference type="InterPro" id="IPR020846">
    <property type="entry name" value="MFS_dom"/>
</dbReference>
<feature type="transmembrane region" description="Helical" evidence="8">
    <location>
        <begin position="142"/>
        <end position="167"/>
    </location>
</feature>
<evidence type="ECO:0000256" key="5">
    <source>
        <dbReference type="ARBA" id="ARBA00022692"/>
    </source>
</evidence>
<evidence type="ECO:0000256" key="3">
    <source>
        <dbReference type="ARBA" id="ARBA00022448"/>
    </source>
</evidence>
<feature type="transmembrane region" description="Helical" evidence="8">
    <location>
        <begin position="453"/>
        <end position="473"/>
    </location>
</feature>
<feature type="transmembrane region" description="Helical" evidence="8">
    <location>
        <begin position="204"/>
        <end position="222"/>
    </location>
</feature>
<dbReference type="PRINTS" id="PR01036">
    <property type="entry name" value="TCRTETB"/>
</dbReference>
<keyword evidence="4" id="KW-1003">Cell membrane</keyword>
<dbReference type="STRING" id="1134406.ADN00_05490"/>
<evidence type="ECO:0000256" key="4">
    <source>
        <dbReference type="ARBA" id="ARBA00022475"/>
    </source>
</evidence>
<evidence type="ECO:0000313" key="11">
    <source>
        <dbReference type="Proteomes" id="UP000050417"/>
    </source>
</evidence>
<dbReference type="CDD" id="cd17321">
    <property type="entry name" value="MFS_MMR_MDR_like"/>
    <property type="match status" value="1"/>
</dbReference>
<feature type="domain" description="Major facilitator superfamily (MFS) profile" evidence="9">
    <location>
        <begin position="18"/>
        <end position="475"/>
    </location>
</feature>
<evidence type="ECO:0000256" key="6">
    <source>
        <dbReference type="ARBA" id="ARBA00022989"/>
    </source>
</evidence>
<accession>A0A0P6X6L0</accession>
<feature type="transmembrane region" description="Helical" evidence="8">
    <location>
        <begin position="337"/>
        <end position="355"/>
    </location>
</feature>
<feature type="transmembrane region" description="Helical" evidence="8">
    <location>
        <begin position="52"/>
        <end position="72"/>
    </location>
</feature>
<feature type="transmembrane region" description="Helical" evidence="8">
    <location>
        <begin position="173"/>
        <end position="192"/>
    </location>
</feature>
<dbReference type="InterPro" id="IPR011701">
    <property type="entry name" value="MFS"/>
</dbReference>
<dbReference type="NCBIfam" id="TIGR00711">
    <property type="entry name" value="efflux_EmrB"/>
    <property type="match status" value="1"/>
</dbReference>
<dbReference type="PANTHER" id="PTHR42718">
    <property type="entry name" value="MAJOR FACILITATOR SUPERFAMILY MULTIDRUG TRANSPORTER MFSC"/>
    <property type="match status" value="1"/>
</dbReference>
<comment type="subcellular location">
    <subcellularLocation>
        <location evidence="1">Cell membrane</location>
        <topology evidence="1">Multi-pass membrane protein</topology>
    </subcellularLocation>
</comment>
<keyword evidence="7 8" id="KW-0472">Membrane</keyword>
<dbReference type="EMBL" id="LGCL01000016">
    <property type="protein sequence ID" value="KPL78701.1"/>
    <property type="molecule type" value="Genomic_DNA"/>
</dbReference>
<organism evidence="10 11">
    <name type="scientific">Ornatilinea apprima</name>
    <dbReference type="NCBI Taxonomy" id="1134406"/>
    <lineage>
        <taxon>Bacteria</taxon>
        <taxon>Bacillati</taxon>
        <taxon>Chloroflexota</taxon>
        <taxon>Anaerolineae</taxon>
        <taxon>Anaerolineales</taxon>
        <taxon>Anaerolineaceae</taxon>
        <taxon>Ornatilinea</taxon>
    </lineage>
</organism>
<dbReference type="InterPro" id="IPR004638">
    <property type="entry name" value="EmrB-like"/>
</dbReference>
<reference evidence="10 11" key="1">
    <citation type="submission" date="2015-07" db="EMBL/GenBank/DDBJ databases">
        <title>Genome sequence of Ornatilinea apprima DSM 23815.</title>
        <authorList>
            <person name="Hemp J."/>
            <person name="Ward L.M."/>
            <person name="Pace L.A."/>
            <person name="Fischer W.W."/>
        </authorList>
    </citation>
    <scope>NUCLEOTIDE SEQUENCE [LARGE SCALE GENOMIC DNA]</scope>
    <source>
        <strain evidence="10 11">P3M-1</strain>
    </source>
</reference>
<gene>
    <name evidence="10" type="ORF">ADN00_05490</name>
</gene>
<dbReference type="InterPro" id="IPR036259">
    <property type="entry name" value="MFS_trans_sf"/>
</dbReference>
<keyword evidence="3" id="KW-0813">Transport</keyword>